<sequence length="246" mass="25212">GRAISLALAARGAFVWATDFDEASANGTAELIEQTGGHGTAVQLDVRHEAEWQAALALADSGDDALAVLVNCAGKSLIADTFTMPLDDFRTIMAVNVEGTFLGMKHTIPRIAKSGGGAVVNISSLAGLKGIPGMAAYGGSKGAIRMMTKAVALECAGLRNNVRVNSVHPGVVDTPAWRKHGPDEVSRSRYSAPGVLDPHELAKTAVPIGVACSPAEVADTVCFLASDAARHITGAEIPIDGGMTAG</sequence>
<feature type="non-terminal residue" evidence="3">
    <location>
        <position position="1"/>
    </location>
</feature>
<dbReference type="InterPro" id="IPR036291">
    <property type="entry name" value="NAD(P)-bd_dom_sf"/>
</dbReference>
<keyword evidence="4" id="KW-1185">Reference proteome</keyword>
<reference evidence="3 4" key="1">
    <citation type="submission" date="2019-11" db="EMBL/GenBank/DDBJ databases">
        <title>Draft genome of Amycolatopsis RM579.</title>
        <authorList>
            <person name="Duangmal K."/>
            <person name="Mingma R."/>
        </authorList>
    </citation>
    <scope>NUCLEOTIDE SEQUENCE [LARGE SCALE GENOMIC DNA]</scope>
    <source>
        <strain evidence="3 4">RM579</strain>
    </source>
</reference>
<organism evidence="3 4">
    <name type="scientific">Amycolatopsis pithecellobii</name>
    <dbReference type="NCBI Taxonomy" id="664692"/>
    <lineage>
        <taxon>Bacteria</taxon>
        <taxon>Bacillati</taxon>
        <taxon>Actinomycetota</taxon>
        <taxon>Actinomycetes</taxon>
        <taxon>Pseudonocardiales</taxon>
        <taxon>Pseudonocardiaceae</taxon>
        <taxon>Amycolatopsis</taxon>
    </lineage>
</organism>
<protein>
    <submittedName>
        <fullName evidence="3">SDR family oxidoreductase</fullName>
    </submittedName>
</protein>
<evidence type="ECO:0000256" key="1">
    <source>
        <dbReference type="ARBA" id="ARBA00006484"/>
    </source>
</evidence>
<dbReference type="InterPro" id="IPR002347">
    <property type="entry name" value="SDR_fam"/>
</dbReference>
<dbReference type="Proteomes" id="UP000440096">
    <property type="component" value="Unassembled WGS sequence"/>
</dbReference>
<dbReference type="RefSeq" id="WP_154755552.1">
    <property type="nucleotide sequence ID" value="NZ_WMBA01000005.1"/>
</dbReference>
<evidence type="ECO:0000313" key="4">
    <source>
        <dbReference type="Proteomes" id="UP000440096"/>
    </source>
</evidence>
<name>A0A6N7Z0Z9_9PSEU</name>
<gene>
    <name evidence="3" type="ORF">GKO32_04740</name>
</gene>
<comment type="similarity">
    <text evidence="1">Belongs to the short-chain dehydrogenases/reductases (SDR) family.</text>
</comment>
<dbReference type="PANTHER" id="PTHR24321:SF15">
    <property type="entry name" value="OXIDOREDUCTASE UCPA"/>
    <property type="match status" value="1"/>
</dbReference>
<dbReference type="FunFam" id="3.40.50.720:FF:000084">
    <property type="entry name" value="Short-chain dehydrogenase reductase"/>
    <property type="match status" value="1"/>
</dbReference>
<comment type="caution">
    <text evidence="3">The sequence shown here is derived from an EMBL/GenBank/DDBJ whole genome shotgun (WGS) entry which is preliminary data.</text>
</comment>
<dbReference type="Gene3D" id="3.40.50.720">
    <property type="entry name" value="NAD(P)-binding Rossmann-like Domain"/>
    <property type="match status" value="1"/>
</dbReference>
<dbReference type="EMBL" id="WMBA01000005">
    <property type="protein sequence ID" value="MTD53290.1"/>
    <property type="molecule type" value="Genomic_DNA"/>
</dbReference>
<dbReference type="OrthoDB" id="517007at2"/>
<dbReference type="PRINTS" id="PR00081">
    <property type="entry name" value="GDHRDH"/>
</dbReference>
<dbReference type="InterPro" id="IPR020904">
    <property type="entry name" value="Sc_DH/Rdtase_CS"/>
</dbReference>
<keyword evidence="2" id="KW-0560">Oxidoreductase</keyword>
<evidence type="ECO:0000313" key="3">
    <source>
        <dbReference type="EMBL" id="MTD53290.1"/>
    </source>
</evidence>
<dbReference type="PANTHER" id="PTHR24321">
    <property type="entry name" value="DEHYDROGENASES, SHORT CHAIN"/>
    <property type="match status" value="1"/>
</dbReference>
<dbReference type="GO" id="GO:0016491">
    <property type="term" value="F:oxidoreductase activity"/>
    <property type="evidence" value="ECO:0007669"/>
    <property type="project" value="UniProtKB-KW"/>
</dbReference>
<evidence type="ECO:0000256" key="2">
    <source>
        <dbReference type="ARBA" id="ARBA00023002"/>
    </source>
</evidence>
<dbReference type="SUPFAM" id="SSF51735">
    <property type="entry name" value="NAD(P)-binding Rossmann-fold domains"/>
    <property type="match status" value="1"/>
</dbReference>
<dbReference type="AlphaFoldDB" id="A0A6N7Z0Z9"/>
<dbReference type="Pfam" id="PF13561">
    <property type="entry name" value="adh_short_C2"/>
    <property type="match status" value="1"/>
</dbReference>
<dbReference type="PRINTS" id="PR00080">
    <property type="entry name" value="SDRFAMILY"/>
</dbReference>
<accession>A0A6N7Z0Z9</accession>
<proteinExistence type="inferred from homology"/>
<dbReference type="PROSITE" id="PS00061">
    <property type="entry name" value="ADH_SHORT"/>
    <property type="match status" value="1"/>
</dbReference>